<dbReference type="InterPro" id="IPR002088">
    <property type="entry name" value="Prenyl_trans_a"/>
</dbReference>
<comment type="similarity">
    <text evidence="1">Belongs to the protein prenyltransferase subunit alpha family.</text>
</comment>
<organism evidence="6 7">
    <name type="scientific">Marchantia polymorpha</name>
    <name type="common">Common liverwort</name>
    <name type="synonym">Marchantia aquatica</name>
    <dbReference type="NCBI Taxonomy" id="3197"/>
    <lineage>
        <taxon>Eukaryota</taxon>
        <taxon>Viridiplantae</taxon>
        <taxon>Streptophyta</taxon>
        <taxon>Embryophyta</taxon>
        <taxon>Marchantiophyta</taxon>
        <taxon>Marchantiopsida</taxon>
        <taxon>Marchantiidae</taxon>
        <taxon>Marchantiales</taxon>
        <taxon>Marchantiaceae</taxon>
        <taxon>Marchantia</taxon>
    </lineage>
</organism>
<dbReference type="GO" id="GO:0005737">
    <property type="term" value="C:cytoplasm"/>
    <property type="evidence" value="ECO:0000318"/>
    <property type="project" value="GO_Central"/>
</dbReference>
<dbReference type="EMBL" id="KZ772754">
    <property type="protein sequence ID" value="PTQ34207.1"/>
    <property type="molecule type" value="Genomic_DNA"/>
</dbReference>
<evidence type="ECO:0000256" key="1">
    <source>
        <dbReference type="ARBA" id="ARBA00006734"/>
    </source>
</evidence>
<protein>
    <submittedName>
        <fullName evidence="6">Uncharacterized protein</fullName>
    </submittedName>
</protein>
<gene>
    <name evidence="6" type="ORF">MARPO_0082s0051</name>
</gene>
<dbReference type="OrthoDB" id="1924260at2759"/>
<feature type="compositionally biased region" description="Basic and acidic residues" evidence="5">
    <location>
        <begin position="74"/>
        <end position="83"/>
    </location>
</feature>
<accession>A0A2R6WK18</accession>
<dbReference type="Proteomes" id="UP000244005">
    <property type="component" value="Unassembled WGS sequence"/>
</dbReference>
<dbReference type="OMA" id="CWIKHFA"/>
<proteinExistence type="inferred from homology"/>
<evidence type="ECO:0000256" key="4">
    <source>
        <dbReference type="ARBA" id="ARBA00022737"/>
    </source>
</evidence>
<dbReference type="PANTHER" id="PTHR11129:SF10">
    <property type="entry name" value="PROTEIN PRENYLYLTRANSFERASE SUPERFAMILY PROTEIN"/>
    <property type="match status" value="1"/>
</dbReference>
<dbReference type="GO" id="GO:0005965">
    <property type="term" value="C:protein farnesyltransferase complex"/>
    <property type="evidence" value="ECO:0000318"/>
    <property type="project" value="GO_Central"/>
</dbReference>
<dbReference type="Gene3D" id="1.25.40.120">
    <property type="entry name" value="Protein prenylyltransferase"/>
    <property type="match status" value="1"/>
</dbReference>
<reference evidence="7" key="1">
    <citation type="journal article" date="2017" name="Cell">
        <title>Insights into land plant evolution garnered from the Marchantia polymorpha genome.</title>
        <authorList>
            <person name="Bowman J.L."/>
            <person name="Kohchi T."/>
            <person name="Yamato K.T."/>
            <person name="Jenkins J."/>
            <person name="Shu S."/>
            <person name="Ishizaki K."/>
            <person name="Yamaoka S."/>
            <person name="Nishihama R."/>
            <person name="Nakamura Y."/>
            <person name="Berger F."/>
            <person name="Adam C."/>
            <person name="Aki S.S."/>
            <person name="Althoff F."/>
            <person name="Araki T."/>
            <person name="Arteaga-Vazquez M.A."/>
            <person name="Balasubrmanian S."/>
            <person name="Barry K."/>
            <person name="Bauer D."/>
            <person name="Boehm C.R."/>
            <person name="Briginshaw L."/>
            <person name="Caballero-Perez J."/>
            <person name="Catarino B."/>
            <person name="Chen F."/>
            <person name="Chiyoda S."/>
            <person name="Chovatia M."/>
            <person name="Davies K.M."/>
            <person name="Delmans M."/>
            <person name="Demura T."/>
            <person name="Dierschke T."/>
            <person name="Dolan L."/>
            <person name="Dorantes-Acosta A.E."/>
            <person name="Eklund D.M."/>
            <person name="Florent S.N."/>
            <person name="Flores-Sandoval E."/>
            <person name="Fujiyama A."/>
            <person name="Fukuzawa H."/>
            <person name="Galik B."/>
            <person name="Grimanelli D."/>
            <person name="Grimwood J."/>
            <person name="Grossniklaus U."/>
            <person name="Hamada T."/>
            <person name="Haseloff J."/>
            <person name="Hetherington A.J."/>
            <person name="Higo A."/>
            <person name="Hirakawa Y."/>
            <person name="Hundley H.N."/>
            <person name="Ikeda Y."/>
            <person name="Inoue K."/>
            <person name="Inoue S.I."/>
            <person name="Ishida S."/>
            <person name="Jia Q."/>
            <person name="Kakita M."/>
            <person name="Kanazawa T."/>
            <person name="Kawai Y."/>
            <person name="Kawashima T."/>
            <person name="Kennedy M."/>
            <person name="Kinose K."/>
            <person name="Kinoshita T."/>
            <person name="Kohara Y."/>
            <person name="Koide E."/>
            <person name="Komatsu K."/>
            <person name="Kopischke S."/>
            <person name="Kubo M."/>
            <person name="Kyozuka J."/>
            <person name="Lagercrantz U."/>
            <person name="Lin S.S."/>
            <person name="Lindquist E."/>
            <person name="Lipzen A.M."/>
            <person name="Lu C.W."/>
            <person name="De Luna E."/>
            <person name="Martienssen R.A."/>
            <person name="Minamino N."/>
            <person name="Mizutani M."/>
            <person name="Mizutani M."/>
            <person name="Mochizuki N."/>
            <person name="Monte I."/>
            <person name="Mosher R."/>
            <person name="Nagasaki H."/>
            <person name="Nakagami H."/>
            <person name="Naramoto S."/>
            <person name="Nishitani K."/>
            <person name="Ohtani M."/>
            <person name="Okamoto T."/>
            <person name="Okumura M."/>
            <person name="Phillips J."/>
            <person name="Pollak B."/>
            <person name="Reinders A."/>
            <person name="Rovekamp M."/>
            <person name="Sano R."/>
            <person name="Sawa S."/>
            <person name="Schmid M.W."/>
            <person name="Shirakawa M."/>
            <person name="Solano R."/>
            <person name="Spunde A."/>
            <person name="Suetsugu N."/>
            <person name="Sugano S."/>
            <person name="Sugiyama A."/>
            <person name="Sun R."/>
            <person name="Suzuki Y."/>
            <person name="Takenaka M."/>
            <person name="Takezawa D."/>
            <person name="Tomogane H."/>
            <person name="Tsuzuki M."/>
            <person name="Ueda T."/>
            <person name="Umeda M."/>
            <person name="Ward J.M."/>
            <person name="Watanabe Y."/>
            <person name="Yazaki K."/>
            <person name="Yokoyama R."/>
            <person name="Yoshitake Y."/>
            <person name="Yotsui I."/>
            <person name="Zachgo S."/>
            <person name="Schmutz J."/>
        </authorList>
    </citation>
    <scope>NUCLEOTIDE SEQUENCE [LARGE SCALE GENOMIC DNA]</scope>
    <source>
        <strain evidence="7">Tak-1</strain>
    </source>
</reference>
<keyword evidence="2" id="KW-0637">Prenyltransferase</keyword>
<dbReference type="GO" id="GO:0005953">
    <property type="term" value="C:CAAX-protein geranylgeranyltransferase complex"/>
    <property type="evidence" value="ECO:0000318"/>
    <property type="project" value="GO_Central"/>
</dbReference>
<evidence type="ECO:0000256" key="3">
    <source>
        <dbReference type="ARBA" id="ARBA00022679"/>
    </source>
</evidence>
<evidence type="ECO:0000256" key="5">
    <source>
        <dbReference type="SAM" id="MobiDB-lite"/>
    </source>
</evidence>
<dbReference type="PANTHER" id="PTHR11129">
    <property type="entry name" value="PROTEIN FARNESYLTRANSFERASE ALPHA SUBUNIT/RAB GERANYLGERANYL TRANSFERASE ALPHA SUBUNIT"/>
    <property type="match status" value="1"/>
</dbReference>
<sequence>MDGSEDDGFPRGRTLLAQLDLILLSDPAIDELGFVHPSQLSGLHSDDAMPSNSPFSKKTPRSLSHSNNSSNPEDESHAHADCSRKSELGVDALGVMEGTSFKKERAGSKIPYDRTAFWCGEHKLAISMLALAPLYKYAKDAFTSSSAEYRKIGRAELNSPSALGTVENQESVTATSITSKCGLEDSLMSYTRALVLINCDHASAWNMRKRILSTKTANEILLSAELRIASIVLSCAPKSEETWAHRRWLINQMINGGVSRVKLDLILEGDSKLVEAVAERSPMNYRAWRHRCWLVTQMSFLQIAIELHRTKLWASTHVADNCCYHYRRSLLLQLLKSKVPGMVQSRPVAATAEEKELDMRALRVAVFDGPETRSLWKEEVDWTKKLIHRYLGREALWLHLRFLFYGWVLHIGPVLSSPQGIYPTAICKDSDESGQEWNLEETFLSMGSEQRFVNSCISAVSSNLTDDANRQREFAATYKLWVQWMGSRQQKEKIAAKNGSLLAVQRDEWNSVEKLLMDVVPHRKNLWDGLLPLI</sequence>
<dbReference type="GO" id="GO:0007323">
    <property type="term" value="P:peptide pheromone maturation"/>
    <property type="evidence" value="ECO:0000318"/>
    <property type="project" value="GO_Central"/>
</dbReference>
<keyword evidence="4" id="KW-0677">Repeat</keyword>
<dbReference type="Gramene" id="Mp2g15540.1">
    <property type="protein sequence ID" value="Mp2g15540.1.cds"/>
    <property type="gene ID" value="Mp2g15540"/>
</dbReference>
<dbReference type="AlphaFoldDB" id="A0A2R6WK18"/>
<feature type="region of interest" description="Disordered" evidence="5">
    <location>
        <begin position="40"/>
        <end position="83"/>
    </location>
</feature>
<keyword evidence="7" id="KW-1185">Reference proteome</keyword>
<dbReference type="Pfam" id="PF01239">
    <property type="entry name" value="PPTA"/>
    <property type="match status" value="2"/>
</dbReference>
<evidence type="ECO:0000313" key="7">
    <source>
        <dbReference type="Proteomes" id="UP000244005"/>
    </source>
</evidence>
<keyword evidence="3" id="KW-0808">Transferase</keyword>
<name>A0A2R6WK18_MARPO</name>
<feature type="compositionally biased region" description="Polar residues" evidence="5">
    <location>
        <begin position="50"/>
        <end position="71"/>
    </location>
</feature>
<dbReference type="GO" id="GO:0008318">
    <property type="term" value="F:protein prenyltransferase activity"/>
    <property type="evidence" value="ECO:0007669"/>
    <property type="project" value="InterPro"/>
</dbReference>
<evidence type="ECO:0000313" key="6">
    <source>
        <dbReference type="EMBL" id="PTQ34207.1"/>
    </source>
</evidence>
<evidence type="ECO:0000256" key="2">
    <source>
        <dbReference type="ARBA" id="ARBA00022602"/>
    </source>
</evidence>
<dbReference type="SUPFAM" id="SSF48439">
    <property type="entry name" value="Protein prenylyltransferase"/>
    <property type="match status" value="1"/>
</dbReference>